<dbReference type="Pfam" id="PF00067">
    <property type="entry name" value="p450"/>
    <property type="match status" value="1"/>
</dbReference>
<dbReference type="EMBL" id="JPOX01000014">
    <property type="protein sequence ID" value="KFX47785.1"/>
    <property type="molecule type" value="Genomic_DNA"/>
</dbReference>
<evidence type="ECO:0000256" key="2">
    <source>
        <dbReference type="ARBA" id="ARBA00010617"/>
    </source>
</evidence>
<evidence type="ECO:0000256" key="6">
    <source>
        <dbReference type="PIRSR" id="PIRSR602403-1"/>
    </source>
</evidence>
<sequence>MVLSDHFRFEAISAFGEAKWIAGVALVLGFFLFKILGSGTSVNADIPFVGLHLGSVSKRKAKYVSDANALLTEGYKVFKNGLFQITTTEGTRIVAGQKYYQELCDLKDDELSFKGSISDLFATHYTGVLISDDLKETAINRDLTQNMARLTSKIEDEVEWALADQIGSCKDWKPVVMNDVSQKIIAHVTARAFNPDLARDPDWIRISVDYWMDAFAAAKTIKFFPVWLRPLAAKLMAQPARMRATREEAQRLVIPVLKRRLALPENEKPDDMMQWMMNRLGDKAGTPEELHHQAHLQLALAMGAIHSTNFTLLHQFFDLAAYQEYHEPLRQEYREALEKTGGKLTKATLGMLNKLDSFMKESQRYNPPGLTNGRRKTLKDIRLNDGTIIPQNSNIEIAANAVNRDPAIHEDPDVFDGFRFYKMRQRSEEDTNRHQFVSSSPNSLNWGYGRHACPGRFFAVDEIKVILSKVLQKYDISLVNPGEGRYKNTSFETMVIPDMKKEVLFRERK</sequence>
<evidence type="ECO:0000256" key="1">
    <source>
        <dbReference type="ARBA" id="ARBA00001971"/>
    </source>
</evidence>
<name>A0A093V6G5_TALMA</name>
<keyword evidence="6 7" id="KW-0349">Heme</keyword>
<reference evidence="9" key="1">
    <citation type="journal article" date="2014" name="PLoS Genet.">
        <title>Signature Gene Expression Reveals Novel Clues to the Molecular Mechanisms of Dimorphic Transition in Penicillium marneffei.</title>
        <authorList>
            <person name="Yang E."/>
            <person name="Wang G."/>
            <person name="Cai J."/>
            <person name="Woo P.C."/>
            <person name="Lau S.K."/>
            <person name="Yuen K.-Y."/>
            <person name="Chow W.-N."/>
            <person name="Lin X."/>
        </authorList>
    </citation>
    <scope>NUCLEOTIDE SEQUENCE [LARGE SCALE GENOMIC DNA]</scope>
    <source>
        <strain evidence="9">PM1</strain>
    </source>
</reference>
<dbReference type="HOGENOM" id="CLU_022195_0_0_1"/>
<accession>A0A093V6G5</accession>
<dbReference type="PANTHER" id="PTHR46206">
    <property type="entry name" value="CYTOCHROME P450"/>
    <property type="match status" value="1"/>
</dbReference>
<feature type="binding site" description="axial binding residue" evidence="6">
    <location>
        <position position="453"/>
    </location>
    <ligand>
        <name>heme</name>
        <dbReference type="ChEBI" id="CHEBI:30413"/>
    </ligand>
    <ligandPart>
        <name>Fe</name>
        <dbReference type="ChEBI" id="CHEBI:18248"/>
    </ligandPart>
</feature>
<keyword evidence="5 6" id="KW-0408">Iron</keyword>
<dbReference type="SUPFAM" id="SSF48264">
    <property type="entry name" value="Cytochrome P450"/>
    <property type="match status" value="1"/>
</dbReference>
<keyword evidence="8" id="KW-1133">Transmembrane helix</keyword>
<protein>
    <submittedName>
        <fullName evidence="9">Ent-kaurene oxidase</fullName>
    </submittedName>
</protein>
<dbReference type="PROSITE" id="PS00086">
    <property type="entry name" value="CYTOCHROME_P450"/>
    <property type="match status" value="1"/>
</dbReference>
<dbReference type="PRINTS" id="PR00465">
    <property type="entry name" value="EP450IV"/>
</dbReference>
<dbReference type="InterPro" id="IPR001128">
    <property type="entry name" value="Cyt_P450"/>
</dbReference>
<dbReference type="InterPro" id="IPR002403">
    <property type="entry name" value="Cyt_P450_E_grp-IV"/>
</dbReference>
<keyword evidence="4 7" id="KW-0560">Oxidoreductase</keyword>
<comment type="cofactor">
    <cofactor evidence="1 6">
        <name>heme</name>
        <dbReference type="ChEBI" id="CHEBI:30413"/>
    </cofactor>
</comment>
<evidence type="ECO:0000313" key="9">
    <source>
        <dbReference type="EMBL" id="KFX47785.1"/>
    </source>
</evidence>
<proteinExistence type="inferred from homology"/>
<evidence type="ECO:0000256" key="8">
    <source>
        <dbReference type="SAM" id="Phobius"/>
    </source>
</evidence>
<evidence type="ECO:0000256" key="7">
    <source>
        <dbReference type="RuleBase" id="RU000461"/>
    </source>
</evidence>
<dbReference type="GO" id="GO:0005506">
    <property type="term" value="F:iron ion binding"/>
    <property type="evidence" value="ECO:0007669"/>
    <property type="project" value="InterPro"/>
</dbReference>
<organism evidence="9">
    <name type="scientific">Talaromyces marneffei PM1</name>
    <dbReference type="NCBI Taxonomy" id="1077442"/>
    <lineage>
        <taxon>Eukaryota</taxon>
        <taxon>Fungi</taxon>
        <taxon>Dikarya</taxon>
        <taxon>Ascomycota</taxon>
        <taxon>Pezizomycotina</taxon>
        <taxon>Eurotiomycetes</taxon>
        <taxon>Eurotiomycetidae</taxon>
        <taxon>Eurotiales</taxon>
        <taxon>Trichocomaceae</taxon>
        <taxon>Talaromyces</taxon>
        <taxon>Talaromyces sect. Talaromyces</taxon>
    </lineage>
</organism>
<dbReference type="AlphaFoldDB" id="A0A093V6G5"/>
<gene>
    <name evidence="9" type="ORF">GQ26_0141840</name>
</gene>
<evidence type="ECO:0000256" key="5">
    <source>
        <dbReference type="ARBA" id="ARBA00023004"/>
    </source>
</evidence>
<keyword evidence="3 6" id="KW-0479">Metal-binding</keyword>
<dbReference type="InterPro" id="IPR036396">
    <property type="entry name" value="Cyt_P450_sf"/>
</dbReference>
<keyword evidence="8" id="KW-0812">Transmembrane</keyword>
<evidence type="ECO:0000256" key="4">
    <source>
        <dbReference type="ARBA" id="ARBA00023002"/>
    </source>
</evidence>
<dbReference type="GO" id="GO:0020037">
    <property type="term" value="F:heme binding"/>
    <property type="evidence" value="ECO:0007669"/>
    <property type="project" value="InterPro"/>
</dbReference>
<keyword evidence="7" id="KW-0503">Monooxygenase</keyword>
<comment type="similarity">
    <text evidence="2 7">Belongs to the cytochrome P450 family.</text>
</comment>
<evidence type="ECO:0000256" key="3">
    <source>
        <dbReference type="ARBA" id="ARBA00022723"/>
    </source>
</evidence>
<dbReference type="InterPro" id="IPR017972">
    <property type="entry name" value="Cyt_P450_CS"/>
</dbReference>
<dbReference type="GO" id="GO:0004497">
    <property type="term" value="F:monooxygenase activity"/>
    <property type="evidence" value="ECO:0007669"/>
    <property type="project" value="UniProtKB-KW"/>
</dbReference>
<dbReference type="PANTHER" id="PTHR46206:SF7">
    <property type="entry name" value="P450, PUTATIVE (EUROFUNG)-RELATED"/>
    <property type="match status" value="1"/>
</dbReference>
<dbReference type="GO" id="GO:0016705">
    <property type="term" value="F:oxidoreductase activity, acting on paired donors, with incorporation or reduction of molecular oxygen"/>
    <property type="evidence" value="ECO:0007669"/>
    <property type="project" value="InterPro"/>
</dbReference>
<feature type="transmembrane region" description="Helical" evidence="8">
    <location>
        <begin position="20"/>
        <end position="37"/>
    </location>
</feature>
<keyword evidence="8" id="KW-0472">Membrane</keyword>
<dbReference type="eggNOG" id="KOG0157">
    <property type="taxonomic scope" value="Eukaryota"/>
</dbReference>
<dbReference type="Gene3D" id="1.10.630.10">
    <property type="entry name" value="Cytochrome P450"/>
    <property type="match status" value="1"/>
</dbReference>
<comment type="caution">
    <text evidence="9">The sequence shown here is derived from an EMBL/GenBank/DDBJ whole genome shotgun (WGS) entry which is preliminary data.</text>
</comment>
<dbReference type="CDD" id="cd11041">
    <property type="entry name" value="CYP503A1-like"/>
    <property type="match status" value="1"/>
</dbReference>